<gene>
    <name evidence="3" type="ORF">CSUI_010279</name>
</gene>
<reference evidence="3 4" key="1">
    <citation type="journal article" date="2017" name="Int. J. Parasitol.">
        <title>The genome of the protozoan parasite Cystoisospora suis and a reverse vaccinology approach to identify vaccine candidates.</title>
        <authorList>
            <person name="Palmieri N."/>
            <person name="Shrestha A."/>
            <person name="Ruttkowski B."/>
            <person name="Beck T."/>
            <person name="Vogl C."/>
            <person name="Tomley F."/>
            <person name="Blake D.P."/>
            <person name="Joachim A."/>
        </authorList>
    </citation>
    <scope>NUCLEOTIDE SEQUENCE [LARGE SCALE GENOMIC DNA]</scope>
    <source>
        <strain evidence="3 4">Wien I</strain>
    </source>
</reference>
<comment type="caution">
    <text evidence="3">The sequence shown here is derived from an EMBL/GenBank/DDBJ whole genome shotgun (WGS) entry which is preliminary data.</text>
</comment>
<name>A0A2C6KGX8_9APIC</name>
<feature type="transmembrane region" description="Helical" evidence="2">
    <location>
        <begin position="48"/>
        <end position="67"/>
    </location>
</feature>
<dbReference type="RefSeq" id="XP_067917640.1">
    <property type="nucleotide sequence ID" value="XM_068070384.1"/>
</dbReference>
<keyword evidence="4" id="KW-1185">Reference proteome</keyword>
<evidence type="ECO:0000256" key="2">
    <source>
        <dbReference type="SAM" id="Phobius"/>
    </source>
</evidence>
<feature type="transmembrane region" description="Helical" evidence="2">
    <location>
        <begin position="108"/>
        <end position="131"/>
    </location>
</feature>
<protein>
    <submittedName>
        <fullName evidence="3">Transmembrane protein</fullName>
    </submittedName>
</protein>
<dbReference type="EMBL" id="MIGC01007048">
    <property type="protein sequence ID" value="PHJ15908.1"/>
    <property type="molecule type" value="Genomic_DNA"/>
</dbReference>
<keyword evidence="2" id="KW-1133">Transmembrane helix</keyword>
<dbReference type="OrthoDB" id="329805at2759"/>
<keyword evidence="2 3" id="KW-0812">Transmembrane</keyword>
<dbReference type="VEuPathDB" id="ToxoDB:CSUI_010279"/>
<evidence type="ECO:0000313" key="3">
    <source>
        <dbReference type="EMBL" id="PHJ15908.1"/>
    </source>
</evidence>
<feature type="compositionally biased region" description="Polar residues" evidence="1">
    <location>
        <begin position="151"/>
        <end position="161"/>
    </location>
</feature>
<evidence type="ECO:0000256" key="1">
    <source>
        <dbReference type="SAM" id="MobiDB-lite"/>
    </source>
</evidence>
<dbReference type="Proteomes" id="UP000221165">
    <property type="component" value="Unassembled WGS sequence"/>
</dbReference>
<sequence>MDFFSSSSSLSSDTFLDRIPLLVRLFTAGSGVCLCIAGIVNLSLPACYTTAIVSLGLIFSGVVAILCEFSPYGLSVLMILCPLLGEYFFRGFLYIIVGLLPLGKEMAWIGRFSGCLMLLSGVANVGVHFMLPNSIYYYTSPTNYPSSSSYFQQETGDSSPHQVIGRGTGRRRIEEGDVEERRGVEEGDEGSNRGGRRRSAGGGGEGERGRPPMIRHLPQEFQSMDRRRAKEEEEGHAHYAVDECPPVFSTGYLDDRNTNCMH</sequence>
<dbReference type="GeneID" id="94433595"/>
<dbReference type="AlphaFoldDB" id="A0A2C6KGX8"/>
<proteinExistence type="predicted"/>
<feature type="compositionally biased region" description="Basic and acidic residues" evidence="1">
    <location>
        <begin position="223"/>
        <end position="238"/>
    </location>
</feature>
<organism evidence="3 4">
    <name type="scientific">Cystoisospora suis</name>
    <dbReference type="NCBI Taxonomy" id="483139"/>
    <lineage>
        <taxon>Eukaryota</taxon>
        <taxon>Sar</taxon>
        <taxon>Alveolata</taxon>
        <taxon>Apicomplexa</taxon>
        <taxon>Conoidasida</taxon>
        <taxon>Coccidia</taxon>
        <taxon>Eucoccidiorida</taxon>
        <taxon>Eimeriorina</taxon>
        <taxon>Sarcocystidae</taxon>
        <taxon>Cystoisospora</taxon>
    </lineage>
</organism>
<keyword evidence="2" id="KW-0472">Membrane</keyword>
<feature type="transmembrane region" description="Helical" evidence="2">
    <location>
        <begin position="21"/>
        <end position="42"/>
    </location>
</feature>
<feature type="region of interest" description="Disordered" evidence="1">
    <location>
        <begin position="148"/>
        <end position="238"/>
    </location>
</feature>
<evidence type="ECO:0000313" key="4">
    <source>
        <dbReference type="Proteomes" id="UP000221165"/>
    </source>
</evidence>
<feature type="transmembrane region" description="Helical" evidence="2">
    <location>
        <begin position="74"/>
        <end position="96"/>
    </location>
</feature>
<accession>A0A2C6KGX8</accession>
<feature type="compositionally biased region" description="Basic and acidic residues" evidence="1">
    <location>
        <begin position="171"/>
        <end position="185"/>
    </location>
</feature>